<dbReference type="SUPFAM" id="SSF56349">
    <property type="entry name" value="DNA breaking-rejoining enzymes"/>
    <property type="match status" value="1"/>
</dbReference>
<dbReference type="Proteomes" id="UP000004324">
    <property type="component" value="Unassembled WGS sequence"/>
</dbReference>
<evidence type="ECO:0000313" key="9">
    <source>
        <dbReference type="Proteomes" id="UP000004324"/>
    </source>
</evidence>
<evidence type="ECO:0000256" key="4">
    <source>
        <dbReference type="ARBA" id="ARBA00023172"/>
    </source>
</evidence>
<accession>I9LHV1</accession>
<dbReference type="PROSITE" id="PS51900">
    <property type="entry name" value="CB"/>
    <property type="match status" value="1"/>
</dbReference>
<dbReference type="AlphaFoldDB" id="I9LHV1"/>
<evidence type="ECO:0000256" key="2">
    <source>
        <dbReference type="ARBA" id="ARBA00022908"/>
    </source>
</evidence>
<keyword evidence="9" id="KW-1185">Reference proteome</keyword>
<proteinExistence type="inferred from homology"/>
<keyword evidence="3 5" id="KW-0238">DNA-binding</keyword>
<dbReference type="InterPro" id="IPR010998">
    <property type="entry name" value="Integrase_recombinase_N"/>
</dbReference>
<sequence length="389" mass="44688">MQGHFYKRGATWTYLIDIGTNPATGKRQQKKKGGFKTKKEAQAAAAELQKDLNDGTYFEERDVVFRLFAMEWLDGYRESVKESTVRVREHEIGCLKHYFKEVKISGITKRAYQNALIDMKKRGYAENTIAGVHGTARMIFKKAVEFDMLKIDPTQYAKVPKTQQTVEDIENKDAIPKYLEKKELALFLKTAQEKGLPGDYEMFLTLSYSGIRAGELCPLKNSDINSTDNTISITKTYYNPINSITQYKLQTPKTTSSIRTIEVDNIVIKAMERLIAQQKEVKMKHRKTYHDKGFIFTNERYHGYPIYIKFIENRMSRLLKLAGLNEELTPHSLRHTHTSLLAEAGASLEAIMERLGHCDDDVTKRVYLHVTQTVKKDTSQKFSQLMGSI</sequence>
<dbReference type="InterPro" id="IPR044068">
    <property type="entry name" value="CB"/>
</dbReference>
<dbReference type="InterPro" id="IPR011010">
    <property type="entry name" value="DNA_brk_join_enz"/>
</dbReference>
<comment type="caution">
    <text evidence="8">The sequence shown here is derived from an EMBL/GenBank/DDBJ whole genome shotgun (WGS) entry which is preliminary data.</text>
</comment>
<dbReference type="PANTHER" id="PTHR30349:SF64">
    <property type="entry name" value="PROPHAGE INTEGRASE INTD-RELATED"/>
    <property type="match status" value="1"/>
</dbReference>
<keyword evidence="4" id="KW-0233">DNA recombination</keyword>
<dbReference type="PANTHER" id="PTHR30349">
    <property type="entry name" value="PHAGE INTEGRASE-RELATED"/>
    <property type="match status" value="1"/>
</dbReference>
<dbReference type="CDD" id="cd01189">
    <property type="entry name" value="INT_ICEBs1_C_like"/>
    <property type="match status" value="1"/>
</dbReference>
<evidence type="ECO:0000256" key="3">
    <source>
        <dbReference type="ARBA" id="ARBA00023125"/>
    </source>
</evidence>
<dbReference type="Gene3D" id="1.10.443.10">
    <property type="entry name" value="Intergrase catalytic core"/>
    <property type="match status" value="1"/>
</dbReference>
<dbReference type="PATRIC" id="fig|1149862.3.peg.1108"/>
<dbReference type="EMBL" id="AKVJ01000011">
    <property type="protein sequence ID" value="EIW19966.1"/>
    <property type="molecule type" value="Genomic_DNA"/>
</dbReference>
<evidence type="ECO:0000259" key="7">
    <source>
        <dbReference type="PROSITE" id="PS51900"/>
    </source>
</evidence>
<dbReference type="Pfam" id="PF00589">
    <property type="entry name" value="Phage_integrase"/>
    <property type="match status" value="1"/>
</dbReference>
<dbReference type="PROSITE" id="PS51898">
    <property type="entry name" value="TYR_RECOMBINASE"/>
    <property type="match status" value="1"/>
</dbReference>
<feature type="domain" description="Core-binding (CB)" evidence="7">
    <location>
        <begin position="63"/>
        <end position="144"/>
    </location>
</feature>
<evidence type="ECO:0000256" key="5">
    <source>
        <dbReference type="PROSITE-ProRule" id="PRU01248"/>
    </source>
</evidence>
<dbReference type="InterPro" id="IPR013762">
    <property type="entry name" value="Integrase-like_cat_sf"/>
</dbReference>
<comment type="similarity">
    <text evidence="1">Belongs to the 'phage' integrase family.</text>
</comment>
<keyword evidence="2" id="KW-0229">DNA integration</keyword>
<dbReference type="InterPro" id="IPR002104">
    <property type="entry name" value="Integrase_catalytic"/>
</dbReference>
<feature type="domain" description="Tyr recombinase" evidence="6">
    <location>
        <begin position="174"/>
        <end position="380"/>
    </location>
</feature>
<organism evidence="8 9">
    <name type="scientific">Pelosinus fermentans B4</name>
    <dbReference type="NCBI Taxonomy" id="1149862"/>
    <lineage>
        <taxon>Bacteria</taxon>
        <taxon>Bacillati</taxon>
        <taxon>Bacillota</taxon>
        <taxon>Negativicutes</taxon>
        <taxon>Selenomonadales</taxon>
        <taxon>Sporomusaceae</taxon>
        <taxon>Pelosinus</taxon>
    </lineage>
</organism>
<dbReference type="InterPro" id="IPR004107">
    <property type="entry name" value="Integrase_SAM-like_N"/>
</dbReference>
<dbReference type="GO" id="GO:0003677">
    <property type="term" value="F:DNA binding"/>
    <property type="evidence" value="ECO:0007669"/>
    <property type="project" value="UniProtKB-UniRule"/>
</dbReference>
<dbReference type="GO" id="GO:0006310">
    <property type="term" value="P:DNA recombination"/>
    <property type="evidence" value="ECO:0007669"/>
    <property type="project" value="UniProtKB-KW"/>
</dbReference>
<dbReference type="InterPro" id="IPR028259">
    <property type="entry name" value="AP2-like_int_N"/>
</dbReference>
<evidence type="ECO:0000313" key="8">
    <source>
        <dbReference type="EMBL" id="EIW19966.1"/>
    </source>
</evidence>
<evidence type="ECO:0000259" key="6">
    <source>
        <dbReference type="PROSITE" id="PS51898"/>
    </source>
</evidence>
<dbReference type="GO" id="GO:0015074">
    <property type="term" value="P:DNA integration"/>
    <property type="evidence" value="ECO:0007669"/>
    <property type="project" value="UniProtKB-KW"/>
</dbReference>
<dbReference type="RefSeq" id="WP_007932103.1">
    <property type="nucleotide sequence ID" value="NZ_AKVJ01000011.1"/>
</dbReference>
<dbReference type="OrthoDB" id="9803188at2"/>
<gene>
    <name evidence="8" type="ORF">FB4_0217</name>
</gene>
<name>I9LHV1_9FIRM</name>
<protein>
    <submittedName>
        <fullName evidence="8">Integrase family protein</fullName>
    </submittedName>
</protein>
<reference evidence="8 9" key="1">
    <citation type="journal article" date="2012" name="J. Bacteriol.">
        <title>Draft Genome Sequences for Two Metal-Reducing Pelosinus fermentans Strains Isolated from a Cr(VI)-Contaminated Site and for Type Strain R7.</title>
        <authorList>
            <person name="Brown S.D."/>
            <person name="Podar M."/>
            <person name="Klingeman D.M."/>
            <person name="Johnson C.M."/>
            <person name="Yang Z.K."/>
            <person name="Utturkar S.M."/>
            <person name="Land M.L."/>
            <person name="Mosher J.J."/>
            <person name="Hurt R.A.Jr."/>
            <person name="Phelps T.J."/>
            <person name="Palumbo A.V."/>
            <person name="Arkin A.P."/>
            <person name="Hazen T.C."/>
            <person name="Elias D.A."/>
        </authorList>
    </citation>
    <scope>NUCLEOTIDE SEQUENCE [LARGE SCALE GENOMIC DNA]</scope>
    <source>
        <strain evidence="8 9">B4</strain>
    </source>
</reference>
<dbReference type="Pfam" id="PF14659">
    <property type="entry name" value="Phage_int_SAM_3"/>
    <property type="match status" value="1"/>
</dbReference>
<dbReference type="InterPro" id="IPR050090">
    <property type="entry name" value="Tyrosine_recombinase_XerCD"/>
</dbReference>
<dbReference type="Gene3D" id="1.10.150.130">
    <property type="match status" value="1"/>
</dbReference>
<evidence type="ECO:0000256" key="1">
    <source>
        <dbReference type="ARBA" id="ARBA00008857"/>
    </source>
</evidence>
<dbReference type="Pfam" id="PF14657">
    <property type="entry name" value="Arm-DNA-bind_4"/>
    <property type="match status" value="1"/>
</dbReference>